<dbReference type="RefSeq" id="WP_306304784.1">
    <property type="nucleotide sequence ID" value="NZ_BAVZ01000008.1"/>
</dbReference>
<proteinExistence type="predicted"/>
<dbReference type="InterPro" id="IPR025150">
    <property type="entry name" value="GH123_cat"/>
</dbReference>
<reference evidence="2 3" key="1">
    <citation type="journal article" date="2014" name="Genome Announc.">
        <title>Draft Genome Sequence of Paenibacillus pini JCM 16418T, Isolated from the Rhizosphere of Pine Tree.</title>
        <authorList>
            <person name="Yuki M."/>
            <person name="Oshima K."/>
            <person name="Suda W."/>
            <person name="Oshida Y."/>
            <person name="Kitamura K."/>
            <person name="Iida Y."/>
            <person name="Hattori M."/>
            <person name="Ohkuma M."/>
        </authorList>
    </citation>
    <scope>NUCLEOTIDE SEQUENCE [LARGE SCALE GENOMIC DNA]</scope>
    <source>
        <strain evidence="2 3">JCM 16418</strain>
    </source>
</reference>
<evidence type="ECO:0000313" key="2">
    <source>
        <dbReference type="EMBL" id="GAF08856.1"/>
    </source>
</evidence>
<feature type="domain" description="Glycoside hydrolase 123 catalytic" evidence="1">
    <location>
        <begin position="150"/>
        <end position="479"/>
    </location>
</feature>
<dbReference type="STRING" id="1236976.JCM16418_2964"/>
<dbReference type="Pfam" id="PF13320">
    <property type="entry name" value="GH123_cat"/>
    <property type="match status" value="1"/>
</dbReference>
<evidence type="ECO:0000313" key="3">
    <source>
        <dbReference type="Proteomes" id="UP000019364"/>
    </source>
</evidence>
<dbReference type="EMBL" id="BAVZ01000008">
    <property type="protein sequence ID" value="GAF08856.1"/>
    <property type="molecule type" value="Genomic_DNA"/>
</dbReference>
<sequence>MNDLKGHLPSGMRYSHSRLLTALNMSLELRDLQIHIESELEGQVSTRLVGLVPSELPCFPDHDEHILRSEPGLYPDPLFPIDLNRRVNAIPNQWRSIWITVALDGTVEPGIYPLRTVFQDEVGTLLSEETFELEIIAAELPKQKLIHTEWFHTDCIATQYQVDVFSDAHWMLIEKYVNTAVKHGMNMLLTPLFTPPLDTKIGGERPTVQLVDVLKEGERYTFGFDRLQQWIDMCNRSGVEYIEFSHLFTQWGAKHAPKIMATENGSYSRIFGWETDAMGEAYTGFLKQFLPALTSFIEANSLKDRSYFHISDEPVLEHLPWYTSASNIMQEYVGDYPIIDALSDYEFYERGLINNPIPANDHIEPFLSNQVDHLWTYYCCAQYTHVSNRFFNMPSARNRILGMQMYKFKMAGFLHWGYNFWYSQFAIAPINPFETTDAELAFPSGDSYVVYPGPEGPIESIRLEVFYEALQDIRALELLESLIGREDTMKLLEDELSCEITFTSYPRDHEWLLSRRERINQAIQSLL</sequence>
<comment type="caution">
    <text evidence="2">The sequence shown here is derived from an EMBL/GenBank/DDBJ whole genome shotgun (WGS) entry which is preliminary data.</text>
</comment>
<keyword evidence="3" id="KW-1185">Reference proteome</keyword>
<protein>
    <submittedName>
        <fullName evidence="2">Neuraminidase NanP</fullName>
    </submittedName>
</protein>
<dbReference type="Proteomes" id="UP000019364">
    <property type="component" value="Unassembled WGS sequence"/>
</dbReference>
<name>W7YW46_9BACL</name>
<evidence type="ECO:0000259" key="1">
    <source>
        <dbReference type="Pfam" id="PF13320"/>
    </source>
</evidence>
<accession>W7YW46</accession>
<gene>
    <name evidence="2" type="ORF">JCM16418_2964</name>
</gene>
<dbReference type="AlphaFoldDB" id="W7YW46"/>
<dbReference type="eggNOG" id="ENOG502Z7VY">
    <property type="taxonomic scope" value="Bacteria"/>
</dbReference>
<organism evidence="2 3">
    <name type="scientific">Paenibacillus pini JCM 16418</name>
    <dbReference type="NCBI Taxonomy" id="1236976"/>
    <lineage>
        <taxon>Bacteria</taxon>
        <taxon>Bacillati</taxon>
        <taxon>Bacillota</taxon>
        <taxon>Bacilli</taxon>
        <taxon>Bacillales</taxon>
        <taxon>Paenibacillaceae</taxon>
        <taxon>Paenibacillus</taxon>
    </lineage>
</organism>